<evidence type="ECO:0000313" key="1">
    <source>
        <dbReference type="EMBL" id="MDC8758318.1"/>
    </source>
</evidence>
<dbReference type="Proteomes" id="UP001221208">
    <property type="component" value="Unassembled WGS sequence"/>
</dbReference>
<proteinExistence type="predicted"/>
<sequence>MHPHSKRPEQGQPPTWRGNFSSACAIDLCLAIQASHGTYCAAAVLRAHGLDVGVAIRVLVRHVHRRAPPTGIHSLRTYFSPPPLIYSHTHY</sequence>
<protein>
    <submittedName>
        <fullName evidence="1">Uncharacterized protein</fullName>
    </submittedName>
</protein>
<comment type="caution">
    <text evidence="1">The sequence shown here is derived from an EMBL/GenBank/DDBJ whole genome shotgun (WGS) entry which is preliminary data.</text>
</comment>
<dbReference type="RefSeq" id="WP_273670994.1">
    <property type="nucleotide sequence ID" value="NZ_JAQQXR010000004.1"/>
</dbReference>
<name>A0ABT5K018_9BURK</name>
<dbReference type="EMBL" id="JAQQXR010000004">
    <property type="protein sequence ID" value="MDC8758318.1"/>
    <property type="molecule type" value="Genomic_DNA"/>
</dbReference>
<gene>
    <name evidence="1" type="ORF">OIK44_12030</name>
</gene>
<accession>A0ABT5K018</accession>
<keyword evidence="2" id="KW-1185">Reference proteome</keyword>
<reference evidence="1 2" key="1">
    <citation type="submission" date="2022-10" db="EMBL/GenBank/DDBJ databases">
        <title>Janthinobacterium sp. hw3 Genome sequencing.</title>
        <authorList>
            <person name="Park S."/>
        </authorList>
    </citation>
    <scope>NUCLEOTIDE SEQUENCE [LARGE SCALE GENOMIC DNA]</scope>
    <source>
        <strain evidence="2">hw3</strain>
    </source>
</reference>
<evidence type="ECO:0000313" key="2">
    <source>
        <dbReference type="Proteomes" id="UP001221208"/>
    </source>
</evidence>
<organism evidence="1 2">
    <name type="scientific">Janthinobacterium fluminis</name>
    <dbReference type="NCBI Taxonomy" id="2987524"/>
    <lineage>
        <taxon>Bacteria</taxon>
        <taxon>Pseudomonadati</taxon>
        <taxon>Pseudomonadota</taxon>
        <taxon>Betaproteobacteria</taxon>
        <taxon>Burkholderiales</taxon>
        <taxon>Oxalobacteraceae</taxon>
        <taxon>Janthinobacterium</taxon>
    </lineage>
</organism>